<keyword evidence="4 9" id="KW-0479">Metal-binding</keyword>
<dbReference type="PANTHER" id="PTHR21060">
    <property type="entry name" value="ACETATE KINASE"/>
    <property type="match status" value="1"/>
</dbReference>
<dbReference type="EC" id="2.7.2.1" evidence="9"/>
<keyword evidence="7 9" id="KW-0067">ATP-binding</keyword>
<dbReference type="GO" id="GO:0006083">
    <property type="term" value="P:acetate metabolic process"/>
    <property type="evidence" value="ECO:0007669"/>
    <property type="project" value="TreeGrafter"/>
</dbReference>
<sequence length="370" mass="39562">MKVLVVNPGSSTIKLSLWNGNKRTVTSTVPFHDRPDILEKAISTSFSGISDSFPGAIGVRVVHGGPAFGNPVLAGEGILENLEALRPLSPLHTDGAIRTIKALKQTFPGCPIVLSFDTAFHRTLPAISSRYPVPEAWVRDHGVRRYGFHGLSYDYLSHRLKELFKPEKIERTVALHLGNGASACAIHSGISVDTTMGLTPMEGLMMGTRSGSIDPGIPFYLGTKGLSSGEIEQDLNHRSGLLGVSGLDSDLIILEKAFHSGHSGAGLALSMFARKAAQSVSQMATSMGGLSCLVFSGGIGENSSLMREWICRDLGFLGIFLDSVKNGESLETSPDRVLSHAGSRVCVVVISAQEDWTISRDTHLVLGHSF</sequence>
<dbReference type="PANTHER" id="PTHR21060:SF21">
    <property type="entry name" value="ACETATE KINASE"/>
    <property type="match status" value="1"/>
</dbReference>
<dbReference type="EMBL" id="AP012342">
    <property type="protein sequence ID" value="BAM07498.1"/>
    <property type="molecule type" value="Genomic_DNA"/>
</dbReference>
<evidence type="ECO:0000256" key="7">
    <source>
        <dbReference type="ARBA" id="ARBA00022840"/>
    </source>
</evidence>
<dbReference type="STRING" id="1162668.LFE_1820"/>
<keyword evidence="2 9" id="KW-0963">Cytoplasm</keyword>
<comment type="similarity">
    <text evidence="1 9 10">Belongs to the acetokinase family.</text>
</comment>
<evidence type="ECO:0000313" key="12">
    <source>
        <dbReference type="Proteomes" id="UP000007382"/>
    </source>
</evidence>
<evidence type="ECO:0000256" key="10">
    <source>
        <dbReference type="RuleBase" id="RU003835"/>
    </source>
</evidence>
<gene>
    <name evidence="9" type="primary">ackA</name>
    <name evidence="11" type="ordered locus">LFE_1820</name>
</gene>
<keyword evidence="6 9" id="KW-0418">Kinase</keyword>
<dbReference type="InterPro" id="IPR043129">
    <property type="entry name" value="ATPase_NBD"/>
</dbReference>
<evidence type="ECO:0000256" key="2">
    <source>
        <dbReference type="ARBA" id="ARBA00022490"/>
    </source>
</evidence>
<dbReference type="InterPro" id="IPR004372">
    <property type="entry name" value="Ac/propionate_kinase"/>
</dbReference>
<evidence type="ECO:0000256" key="5">
    <source>
        <dbReference type="ARBA" id="ARBA00022741"/>
    </source>
</evidence>
<dbReference type="PATRIC" id="fig|1162668.3.peg.2163"/>
<dbReference type="HAMAP" id="MF_00020">
    <property type="entry name" value="Acetate_kinase"/>
    <property type="match status" value="1"/>
</dbReference>
<evidence type="ECO:0000256" key="1">
    <source>
        <dbReference type="ARBA" id="ARBA00008748"/>
    </source>
</evidence>
<feature type="site" description="Transition state stabilizer" evidence="9">
    <location>
        <position position="149"/>
    </location>
</feature>
<dbReference type="Gene3D" id="3.30.420.40">
    <property type="match status" value="2"/>
</dbReference>
<evidence type="ECO:0000256" key="4">
    <source>
        <dbReference type="ARBA" id="ARBA00022723"/>
    </source>
</evidence>
<comment type="cofactor">
    <cofactor evidence="9">
        <name>Mg(2+)</name>
        <dbReference type="ChEBI" id="CHEBI:18420"/>
    </cofactor>
    <cofactor evidence="9">
        <name>Mn(2+)</name>
        <dbReference type="ChEBI" id="CHEBI:29035"/>
    </cofactor>
    <text evidence="9">Mg(2+). Can also accept Mn(2+).</text>
</comment>
<dbReference type="eggNOG" id="COG0282">
    <property type="taxonomic scope" value="Bacteria"/>
</dbReference>
<comment type="subcellular location">
    <subcellularLocation>
        <location evidence="9">Cytoplasm</location>
    </subcellularLocation>
</comment>
<dbReference type="AlphaFoldDB" id="I0IQE9"/>
<keyword evidence="5 9" id="KW-0547">Nucleotide-binding</keyword>
<dbReference type="PRINTS" id="PR00471">
    <property type="entry name" value="ACETATEKNASE"/>
</dbReference>
<dbReference type="RefSeq" id="WP_014449982.1">
    <property type="nucleotide sequence ID" value="NC_017094.1"/>
</dbReference>
<feature type="site" description="Transition state stabilizer" evidence="9">
    <location>
        <position position="209"/>
    </location>
</feature>
<dbReference type="PROSITE" id="PS01075">
    <property type="entry name" value="ACETATE_KINASE_1"/>
    <property type="match status" value="1"/>
</dbReference>
<evidence type="ECO:0000256" key="6">
    <source>
        <dbReference type="ARBA" id="ARBA00022777"/>
    </source>
</evidence>
<reference evidence="12" key="2">
    <citation type="submission" date="2012-03" db="EMBL/GenBank/DDBJ databases">
        <title>The complete genome sequence of the pioneer microbe on fresh volcanic deposit, Leptospirillum ferrooxidans strain C2-3.</title>
        <authorList>
            <person name="Fujimura R."/>
            <person name="Sato Y."/>
            <person name="Nishizawa T."/>
            <person name="Nanba K."/>
            <person name="Oshima K."/>
            <person name="Hattori M."/>
            <person name="Kamijo T."/>
            <person name="Ohta H."/>
        </authorList>
    </citation>
    <scope>NUCLEOTIDE SEQUENCE [LARGE SCALE GENOMIC DNA]</scope>
    <source>
        <strain evidence="12">C2-3</strain>
    </source>
</reference>
<dbReference type="InterPro" id="IPR000890">
    <property type="entry name" value="Aliphatic_acid_kin_short-chain"/>
</dbReference>
<dbReference type="Pfam" id="PF00871">
    <property type="entry name" value="Acetate_kinase"/>
    <property type="match status" value="1"/>
</dbReference>
<dbReference type="Proteomes" id="UP000007382">
    <property type="component" value="Chromosome"/>
</dbReference>
<dbReference type="GO" id="GO:0000287">
    <property type="term" value="F:magnesium ion binding"/>
    <property type="evidence" value="ECO:0007669"/>
    <property type="project" value="UniProtKB-UniRule"/>
</dbReference>
<comment type="pathway">
    <text evidence="9">Metabolic intermediate biosynthesis; acetyl-CoA biosynthesis; acetyl-CoA from acetate: step 1/2.</text>
</comment>
<comment type="catalytic activity">
    <reaction evidence="9">
        <text>acetate + ATP = acetyl phosphate + ADP</text>
        <dbReference type="Rhea" id="RHEA:11352"/>
        <dbReference type="ChEBI" id="CHEBI:22191"/>
        <dbReference type="ChEBI" id="CHEBI:30089"/>
        <dbReference type="ChEBI" id="CHEBI:30616"/>
        <dbReference type="ChEBI" id="CHEBI:456216"/>
        <dbReference type="EC" id="2.7.2.1"/>
    </reaction>
</comment>
<accession>I0IQE9</accession>
<keyword evidence="8 9" id="KW-0460">Magnesium</keyword>
<dbReference type="KEGG" id="lfc:LFE_1820"/>
<feature type="binding site" evidence="9">
    <location>
        <begin position="176"/>
        <end position="180"/>
    </location>
    <ligand>
        <name>ATP</name>
        <dbReference type="ChEBI" id="CHEBI:30616"/>
    </ligand>
</feature>
<evidence type="ECO:0000256" key="3">
    <source>
        <dbReference type="ARBA" id="ARBA00022679"/>
    </source>
</evidence>
<feature type="binding site" evidence="9">
    <location>
        <begin position="298"/>
        <end position="302"/>
    </location>
    <ligand>
        <name>ATP</name>
        <dbReference type="ChEBI" id="CHEBI:30616"/>
    </ligand>
</feature>
<dbReference type="OrthoDB" id="9802453at2"/>
<feature type="binding site" evidence="9">
    <location>
        <position position="60"/>
    </location>
    <ligand>
        <name>substrate</name>
    </ligand>
</feature>
<keyword evidence="12" id="KW-1185">Reference proteome</keyword>
<dbReference type="GO" id="GO:0005524">
    <property type="term" value="F:ATP binding"/>
    <property type="evidence" value="ECO:0007669"/>
    <property type="project" value="UniProtKB-KW"/>
</dbReference>
<reference evidence="11 12" key="1">
    <citation type="journal article" date="2012" name="J. Bacteriol.">
        <title>Complete Genome Sequence of Leptospirillum ferrooxidans Strain C2-3, Isolated from a Fresh Volcanic Ash Deposit on the Island of Miyake, Japan.</title>
        <authorList>
            <person name="Fujimura R."/>
            <person name="Sato Y."/>
            <person name="Nishizawa T."/>
            <person name="Oshima K."/>
            <person name="Kim S.-W."/>
            <person name="Hattori M."/>
            <person name="Kamijo T."/>
            <person name="Ohta H."/>
        </authorList>
    </citation>
    <scope>NUCLEOTIDE SEQUENCE [LARGE SCALE GENOMIC DNA]</scope>
    <source>
        <strain evidence="11 12">C2-3</strain>
    </source>
</reference>
<dbReference type="InterPro" id="IPR023865">
    <property type="entry name" value="Aliphatic_acid_kinase_CS"/>
</dbReference>
<dbReference type="GO" id="GO:0005829">
    <property type="term" value="C:cytosol"/>
    <property type="evidence" value="ECO:0007669"/>
    <property type="project" value="TreeGrafter"/>
</dbReference>
<comment type="function">
    <text evidence="9">Catalyzes the formation of acetyl phosphate from acetate and ATP. Can also catalyze the reverse reaction.</text>
</comment>
<dbReference type="GO" id="GO:0008776">
    <property type="term" value="F:acetate kinase activity"/>
    <property type="evidence" value="ECO:0007669"/>
    <property type="project" value="UniProtKB-UniRule"/>
</dbReference>
<dbReference type="HOGENOM" id="CLU_020352_0_2_0"/>
<keyword evidence="3 9" id="KW-0808">Transferase</keyword>
<evidence type="ECO:0000256" key="8">
    <source>
        <dbReference type="ARBA" id="ARBA00022842"/>
    </source>
</evidence>
<dbReference type="PIRSF" id="PIRSF000722">
    <property type="entry name" value="Acetate_prop_kin"/>
    <property type="match status" value="1"/>
</dbReference>
<feature type="active site" description="Proton donor/acceptor" evidence="9">
    <location>
        <position position="117"/>
    </location>
</feature>
<proteinExistence type="inferred from homology"/>
<comment type="caution">
    <text evidence="9">Lacks conserved residue(s) required for the propagation of feature annotation.</text>
</comment>
<dbReference type="SUPFAM" id="SSF53067">
    <property type="entry name" value="Actin-like ATPase domain"/>
    <property type="match status" value="2"/>
</dbReference>
<evidence type="ECO:0000313" key="11">
    <source>
        <dbReference type="EMBL" id="BAM07498.1"/>
    </source>
</evidence>
<dbReference type="UniPathway" id="UPA00340">
    <property type="reaction ID" value="UER00458"/>
</dbReference>
<protein>
    <recommendedName>
        <fullName evidence="9">Acetate kinase</fullName>
        <ecNumber evidence="9">2.7.2.1</ecNumber>
    </recommendedName>
    <alternativeName>
        <fullName evidence="9">Acetokinase</fullName>
    </alternativeName>
</protein>
<comment type="subunit">
    <text evidence="9">Homodimer.</text>
</comment>
<organism evidence="11 12">
    <name type="scientific">Leptospirillum ferrooxidans (strain C2-3)</name>
    <dbReference type="NCBI Taxonomy" id="1162668"/>
    <lineage>
        <taxon>Bacteria</taxon>
        <taxon>Pseudomonadati</taxon>
        <taxon>Nitrospirota</taxon>
        <taxon>Nitrospiria</taxon>
        <taxon>Nitrospirales</taxon>
        <taxon>Nitrospiraceae</taxon>
        <taxon>Leptospirillum</taxon>
    </lineage>
</organism>
<name>I0IQE9_LEPFC</name>
<dbReference type="GO" id="GO:0006085">
    <property type="term" value="P:acetyl-CoA biosynthetic process"/>
    <property type="evidence" value="ECO:0007669"/>
    <property type="project" value="UniProtKB-UniRule"/>
</dbReference>
<feature type="binding site" evidence="9">
    <location>
        <position position="354"/>
    </location>
    <ligand>
        <name>Mg(2+)</name>
        <dbReference type="ChEBI" id="CHEBI:18420"/>
    </ligand>
</feature>
<evidence type="ECO:0000256" key="9">
    <source>
        <dbReference type="HAMAP-Rule" id="MF_00020"/>
    </source>
</evidence>
<dbReference type="NCBIfam" id="TIGR00016">
    <property type="entry name" value="ackA"/>
    <property type="match status" value="1"/>
</dbReference>
<dbReference type="PROSITE" id="PS01076">
    <property type="entry name" value="ACETATE_KINASE_2"/>
    <property type="match status" value="1"/>
</dbReference>